<name>A0AB39BUY2_9BACI</name>
<gene>
    <name evidence="2" type="ORF">AB3N04_03470</name>
</gene>
<dbReference type="EMBL" id="CP162551">
    <property type="protein sequence ID" value="XDI37388.1"/>
    <property type="molecule type" value="Genomic_DNA"/>
</dbReference>
<proteinExistence type="predicted"/>
<dbReference type="AlphaFoldDB" id="A0AB39BUY2"/>
<evidence type="ECO:0000259" key="1">
    <source>
        <dbReference type="Pfam" id="PF21101"/>
    </source>
</evidence>
<accession>A0AB39BUY2</accession>
<organism evidence="2">
    <name type="scientific">Alkalihalophilus sp. As8PL</name>
    <dbReference type="NCBI Taxonomy" id="3237103"/>
    <lineage>
        <taxon>Bacteria</taxon>
        <taxon>Bacillati</taxon>
        <taxon>Bacillota</taxon>
        <taxon>Bacilli</taxon>
        <taxon>Bacillales</taxon>
        <taxon>Bacillaceae</taxon>
        <taxon>Alkalihalophilus</taxon>
    </lineage>
</organism>
<dbReference type="RefSeq" id="WP_368504741.1">
    <property type="nucleotide sequence ID" value="NZ_CP162551.1"/>
</dbReference>
<dbReference type="SUPFAM" id="SSF82171">
    <property type="entry name" value="DPP6 N-terminal domain-like"/>
    <property type="match status" value="1"/>
</dbReference>
<protein>
    <recommendedName>
        <fullName evidence="1">YqgU-like 6-bladed beta-propeller domain-containing protein</fullName>
    </recommendedName>
</protein>
<evidence type="ECO:0000313" key="2">
    <source>
        <dbReference type="EMBL" id="XDI37388.1"/>
    </source>
</evidence>
<dbReference type="Pfam" id="PF21101">
    <property type="entry name" value="YqgU"/>
    <property type="match status" value="1"/>
</dbReference>
<sequence>MQRLLIVIGIFMVLLAGCSFMQREGQLLPETKTNLAQKPAASPSFFTKTSVHPLKEPRGFAMISEWLDSETILYVEEHDQKSTLKSYHLFSGKTESFFETNEWIIDVKGNEDLSLFSILTYDESDQSSLYVVNDEGQMQLELQQFGDSYSIYWNPYKTDEMMLVTYLPDWDFEVYHINVEGQTIKPIDIGQTYFQWNSANEVLFLDWDELQPNYEAPLFSYNLETEEREELVSPIISMMSFSDQLHVQVSVDSIYELYSTYTFSVEGESVSELEMPILNTYSEQWWVPFYEYDPKSSTFYYLRPKYSGDYFSYEDGYQLIAFDPRTNAEVNILEVDQHLPIKLSPDGKMMLIGNRFEEVIILREKEKLPLLQS</sequence>
<dbReference type="PROSITE" id="PS51257">
    <property type="entry name" value="PROKAR_LIPOPROTEIN"/>
    <property type="match status" value="1"/>
</dbReference>
<reference evidence="2" key="1">
    <citation type="submission" date="2024-07" db="EMBL/GenBank/DDBJ databases">
        <title>Identification and characteristics of an arsenic-resistant bacterial isolate, which belongs to a novel species.</title>
        <authorList>
            <person name="Juszczyk A."/>
            <person name="Kowalczyk A."/>
            <person name="Was K."/>
            <person name="Kosowicz W."/>
            <person name="Budzyn A."/>
            <person name="Latowski D."/>
        </authorList>
    </citation>
    <scope>NUCLEOTIDE SEQUENCE</scope>
    <source>
        <strain evidence="2">As8PL</strain>
    </source>
</reference>
<dbReference type="InterPro" id="IPR048421">
    <property type="entry name" value="YqgU_beta-prop"/>
</dbReference>
<feature type="domain" description="YqgU-like 6-bladed beta-propeller" evidence="1">
    <location>
        <begin position="89"/>
        <end position="353"/>
    </location>
</feature>